<dbReference type="SUPFAM" id="SSF55455">
    <property type="entry name" value="SRF-like"/>
    <property type="match status" value="1"/>
</dbReference>
<accession>A0AAV8SPF6</accession>
<dbReference type="InterPro" id="IPR050142">
    <property type="entry name" value="MADS-box/MEF2_TF"/>
</dbReference>
<sequence length="323" mass="37072">MGRRKLNSELISNEKSRMITFQKRKKGLIKKVEELKILCNVDVCVIIFGPKLGHRYCEMEAWPVNSDEVKRIINMYRKGGPKVRSKKNQDLSDYFVTRKNKVDCEIEKIQKAIVETKFSKCCSQLRFLSYDQLYSLEKTLAAKLEVAERRLSEMENNSGFSYSGPNNAGPSLINQSMLLNPISAYSMHQKNIDFDVDMQAVTSYSYDLRAVQRKVAISESHVDNAILRLLVHSENYIPYNGVTNNNVWFTPNESYSDPYASLPEASSLFNKVAPLSPEMYYRPTMQSYMQVPAVLNGSSQMCDRGIGNRQVNDFDDYIDKLRV</sequence>
<dbReference type="EMBL" id="JAIWQS010000009">
    <property type="protein sequence ID" value="KAJ8754192.1"/>
    <property type="molecule type" value="Genomic_DNA"/>
</dbReference>
<dbReference type="AlphaFoldDB" id="A0AAV8SPF6"/>
<name>A0AAV8SPF6_9ROSI</name>
<dbReference type="InterPro" id="IPR033897">
    <property type="entry name" value="SRF-like_MADS-box"/>
</dbReference>
<reference evidence="7 8" key="1">
    <citation type="submission" date="2021-09" db="EMBL/GenBank/DDBJ databases">
        <title>Genomic insights and catalytic innovation underlie evolution of tropane alkaloids biosynthesis.</title>
        <authorList>
            <person name="Wang Y.-J."/>
            <person name="Tian T."/>
            <person name="Huang J.-P."/>
            <person name="Huang S.-X."/>
        </authorList>
    </citation>
    <scope>NUCLEOTIDE SEQUENCE [LARGE SCALE GENOMIC DNA]</scope>
    <source>
        <strain evidence="7">KIB-2018</strain>
        <tissue evidence="7">Leaf</tissue>
    </source>
</reference>
<dbReference type="GO" id="GO:0000987">
    <property type="term" value="F:cis-regulatory region sequence-specific DNA binding"/>
    <property type="evidence" value="ECO:0007669"/>
    <property type="project" value="InterPro"/>
</dbReference>
<dbReference type="GO" id="GO:0000981">
    <property type="term" value="F:DNA-binding transcription factor activity, RNA polymerase II-specific"/>
    <property type="evidence" value="ECO:0007669"/>
    <property type="project" value="InterPro"/>
</dbReference>
<organism evidence="7 8">
    <name type="scientific">Erythroxylum novogranatense</name>
    <dbReference type="NCBI Taxonomy" id="1862640"/>
    <lineage>
        <taxon>Eukaryota</taxon>
        <taxon>Viridiplantae</taxon>
        <taxon>Streptophyta</taxon>
        <taxon>Embryophyta</taxon>
        <taxon>Tracheophyta</taxon>
        <taxon>Spermatophyta</taxon>
        <taxon>Magnoliopsida</taxon>
        <taxon>eudicotyledons</taxon>
        <taxon>Gunneridae</taxon>
        <taxon>Pentapetalae</taxon>
        <taxon>rosids</taxon>
        <taxon>fabids</taxon>
        <taxon>Malpighiales</taxon>
        <taxon>Erythroxylaceae</taxon>
        <taxon>Erythroxylum</taxon>
    </lineage>
</organism>
<dbReference type="GO" id="GO:0046983">
    <property type="term" value="F:protein dimerization activity"/>
    <property type="evidence" value="ECO:0007669"/>
    <property type="project" value="InterPro"/>
</dbReference>
<evidence type="ECO:0000256" key="2">
    <source>
        <dbReference type="ARBA" id="ARBA00023015"/>
    </source>
</evidence>
<dbReference type="GO" id="GO:0005634">
    <property type="term" value="C:nucleus"/>
    <property type="evidence" value="ECO:0007669"/>
    <property type="project" value="UniProtKB-SubCell"/>
</dbReference>
<keyword evidence="3" id="KW-0238">DNA-binding</keyword>
<dbReference type="PROSITE" id="PS50066">
    <property type="entry name" value="MADS_BOX_2"/>
    <property type="match status" value="1"/>
</dbReference>
<comment type="subcellular location">
    <subcellularLocation>
        <location evidence="1">Nucleus</location>
    </subcellularLocation>
</comment>
<keyword evidence="5" id="KW-0539">Nucleus</keyword>
<comment type="caution">
    <text evidence="7">The sequence shown here is derived from an EMBL/GenBank/DDBJ whole genome shotgun (WGS) entry which is preliminary data.</text>
</comment>
<dbReference type="Gene3D" id="3.40.1810.10">
    <property type="entry name" value="Transcription factor, MADS-box"/>
    <property type="match status" value="1"/>
</dbReference>
<evidence type="ECO:0000313" key="7">
    <source>
        <dbReference type="EMBL" id="KAJ8754192.1"/>
    </source>
</evidence>
<evidence type="ECO:0000313" key="8">
    <source>
        <dbReference type="Proteomes" id="UP001159364"/>
    </source>
</evidence>
<dbReference type="Proteomes" id="UP001159364">
    <property type="component" value="Linkage Group LG09"/>
</dbReference>
<proteinExistence type="predicted"/>
<evidence type="ECO:0000256" key="4">
    <source>
        <dbReference type="ARBA" id="ARBA00023163"/>
    </source>
</evidence>
<dbReference type="SMART" id="SM00432">
    <property type="entry name" value="MADS"/>
    <property type="match status" value="1"/>
</dbReference>
<gene>
    <name evidence="7" type="ORF">K2173_002092</name>
</gene>
<evidence type="ECO:0000259" key="6">
    <source>
        <dbReference type="PROSITE" id="PS50066"/>
    </source>
</evidence>
<evidence type="ECO:0000256" key="1">
    <source>
        <dbReference type="ARBA" id="ARBA00004123"/>
    </source>
</evidence>
<evidence type="ECO:0000256" key="5">
    <source>
        <dbReference type="ARBA" id="ARBA00023242"/>
    </source>
</evidence>
<feature type="domain" description="MADS-box" evidence="6">
    <location>
        <begin position="1"/>
        <end position="51"/>
    </location>
</feature>
<dbReference type="Pfam" id="PF00319">
    <property type="entry name" value="SRF-TF"/>
    <property type="match status" value="1"/>
</dbReference>
<evidence type="ECO:0000256" key="3">
    <source>
        <dbReference type="ARBA" id="ARBA00023125"/>
    </source>
</evidence>
<dbReference type="CDD" id="cd00266">
    <property type="entry name" value="MADS_SRF_like"/>
    <property type="match status" value="1"/>
</dbReference>
<dbReference type="GO" id="GO:0045944">
    <property type="term" value="P:positive regulation of transcription by RNA polymerase II"/>
    <property type="evidence" value="ECO:0007669"/>
    <property type="project" value="InterPro"/>
</dbReference>
<dbReference type="InterPro" id="IPR002100">
    <property type="entry name" value="TF_MADSbox"/>
</dbReference>
<keyword evidence="2" id="KW-0805">Transcription regulation</keyword>
<dbReference type="PRINTS" id="PR00404">
    <property type="entry name" value="MADSDOMAIN"/>
</dbReference>
<keyword evidence="8" id="KW-1185">Reference proteome</keyword>
<dbReference type="PANTHER" id="PTHR48019">
    <property type="entry name" value="SERUM RESPONSE FACTOR HOMOLOG"/>
    <property type="match status" value="1"/>
</dbReference>
<protein>
    <recommendedName>
        <fullName evidence="6">MADS-box domain-containing protein</fullName>
    </recommendedName>
</protein>
<dbReference type="InterPro" id="IPR036879">
    <property type="entry name" value="TF_MADSbox_sf"/>
</dbReference>
<keyword evidence="4" id="KW-0804">Transcription</keyword>